<keyword evidence="4 7" id="KW-0812">Transmembrane</keyword>
<dbReference type="InterPro" id="IPR050809">
    <property type="entry name" value="UgpAE/MalFG_permease"/>
</dbReference>
<feature type="transmembrane region" description="Helical" evidence="7">
    <location>
        <begin position="268"/>
        <end position="290"/>
    </location>
</feature>
<protein>
    <submittedName>
        <fullName evidence="9">Sugar ABC transporter permease</fullName>
    </submittedName>
</protein>
<dbReference type="RefSeq" id="WP_216248898.1">
    <property type="nucleotide sequence ID" value="NZ_JAZHFS010000031.1"/>
</dbReference>
<feature type="transmembrane region" description="Helical" evidence="7">
    <location>
        <begin position="108"/>
        <end position="128"/>
    </location>
</feature>
<feature type="transmembrane region" description="Helical" evidence="7">
    <location>
        <begin position="76"/>
        <end position="96"/>
    </location>
</feature>
<evidence type="ECO:0000256" key="3">
    <source>
        <dbReference type="ARBA" id="ARBA00022475"/>
    </source>
</evidence>
<dbReference type="EMBL" id="JAZHFS010000031">
    <property type="protein sequence ID" value="MEF2114831.1"/>
    <property type="molecule type" value="Genomic_DNA"/>
</dbReference>
<sequence>MKFFKKRPYILFILPGLILYTIFSVYPMIDSIRYSFYEWSGIGPMKFIGLQNYYKLLVDPRTSTMFLSAFMNNMKYIFWTLLIITPIQVLFAYLIYTKIRGYKIFQMLILMPWVIGNVITSFFFMMMFNGQIGLINNILQTLHLQKFQQDWFGNPKYSFIVLIIAVTWSGVGYGMILFVANMRDISESIIEAALVDGAGALKRFTSIILPLMWPSITNVIVLDTIWGLTVFDLPYMIAGANGGATGSLDFMSTFFFRYAFGNSLNGDAAFGFGAAVSVVMFVMILSVTVIQSKLLKKLEI</sequence>
<dbReference type="Pfam" id="PF00528">
    <property type="entry name" value="BPD_transp_1"/>
    <property type="match status" value="1"/>
</dbReference>
<dbReference type="Proteomes" id="UP001498469">
    <property type="component" value="Unassembled WGS sequence"/>
</dbReference>
<keyword evidence="5 7" id="KW-1133">Transmembrane helix</keyword>
<keyword evidence="2 7" id="KW-0813">Transport</keyword>
<dbReference type="InterPro" id="IPR000515">
    <property type="entry name" value="MetI-like"/>
</dbReference>
<dbReference type="PANTHER" id="PTHR43227:SF7">
    <property type="entry name" value="ARABINOOLIGOSACCHARIDES TRANSPORT SYSTEM PERMEASE PROTEIN ARAP"/>
    <property type="match status" value="1"/>
</dbReference>
<evidence type="ECO:0000313" key="10">
    <source>
        <dbReference type="Proteomes" id="UP001498469"/>
    </source>
</evidence>
<comment type="subcellular location">
    <subcellularLocation>
        <location evidence="1 7">Cell membrane</location>
        <topology evidence="1 7">Multi-pass membrane protein</topology>
    </subcellularLocation>
</comment>
<accession>A0ABU7UV68</accession>
<reference evidence="9 10" key="1">
    <citation type="submission" date="2023-11" db="EMBL/GenBank/DDBJ databases">
        <title>Draft genome sequence of a psychrophilic Clostridium strain from permafrost water brine.</title>
        <authorList>
            <person name="Shcherbakova V.A."/>
            <person name="Trubitsyn V.E."/>
            <person name="Zakharyuk A.G."/>
        </authorList>
    </citation>
    <scope>NUCLEOTIDE SEQUENCE [LARGE SCALE GENOMIC DNA]</scope>
    <source>
        <strain evidence="9 10">14F</strain>
    </source>
</reference>
<proteinExistence type="inferred from homology"/>
<organism evidence="9 10">
    <name type="scientific">Clostridium frigoriphilum</name>
    <dbReference type="NCBI Taxonomy" id="443253"/>
    <lineage>
        <taxon>Bacteria</taxon>
        <taxon>Bacillati</taxon>
        <taxon>Bacillota</taxon>
        <taxon>Clostridia</taxon>
        <taxon>Eubacteriales</taxon>
        <taxon>Clostridiaceae</taxon>
        <taxon>Clostridium</taxon>
    </lineage>
</organism>
<feature type="transmembrane region" description="Helical" evidence="7">
    <location>
        <begin position="9"/>
        <end position="29"/>
    </location>
</feature>
<gene>
    <name evidence="9" type="ORF">SJI18_21320</name>
</gene>
<evidence type="ECO:0000313" key="9">
    <source>
        <dbReference type="EMBL" id="MEF2114831.1"/>
    </source>
</evidence>
<keyword evidence="3" id="KW-1003">Cell membrane</keyword>
<evidence type="ECO:0000259" key="8">
    <source>
        <dbReference type="PROSITE" id="PS50928"/>
    </source>
</evidence>
<evidence type="ECO:0000256" key="2">
    <source>
        <dbReference type="ARBA" id="ARBA00022448"/>
    </source>
</evidence>
<dbReference type="PANTHER" id="PTHR43227">
    <property type="entry name" value="BLL4140 PROTEIN"/>
    <property type="match status" value="1"/>
</dbReference>
<evidence type="ECO:0000256" key="4">
    <source>
        <dbReference type="ARBA" id="ARBA00022692"/>
    </source>
</evidence>
<feature type="transmembrane region" description="Helical" evidence="7">
    <location>
        <begin position="157"/>
        <end position="180"/>
    </location>
</feature>
<name>A0ABU7UV68_9CLOT</name>
<dbReference type="CDD" id="cd06261">
    <property type="entry name" value="TM_PBP2"/>
    <property type="match status" value="1"/>
</dbReference>
<feature type="domain" description="ABC transmembrane type-1" evidence="8">
    <location>
        <begin position="70"/>
        <end position="291"/>
    </location>
</feature>
<evidence type="ECO:0000256" key="5">
    <source>
        <dbReference type="ARBA" id="ARBA00022989"/>
    </source>
</evidence>
<feature type="transmembrane region" description="Helical" evidence="7">
    <location>
        <begin position="211"/>
        <end position="231"/>
    </location>
</feature>
<keyword evidence="6 7" id="KW-0472">Membrane</keyword>
<evidence type="ECO:0000256" key="6">
    <source>
        <dbReference type="ARBA" id="ARBA00023136"/>
    </source>
</evidence>
<dbReference type="PROSITE" id="PS50928">
    <property type="entry name" value="ABC_TM1"/>
    <property type="match status" value="1"/>
</dbReference>
<evidence type="ECO:0000256" key="7">
    <source>
        <dbReference type="RuleBase" id="RU363032"/>
    </source>
</evidence>
<keyword evidence="10" id="KW-1185">Reference proteome</keyword>
<evidence type="ECO:0000256" key="1">
    <source>
        <dbReference type="ARBA" id="ARBA00004651"/>
    </source>
</evidence>
<comment type="caution">
    <text evidence="9">The sequence shown here is derived from an EMBL/GenBank/DDBJ whole genome shotgun (WGS) entry which is preliminary data.</text>
</comment>
<comment type="similarity">
    <text evidence="7">Belongs to the binding-protein-dependent transport system permease family.</text>
</comment>